<feature type="transmembrane region" description="Helical" evidence="7">
    <location>
        <begin position="313"/>
        <end position="337"/>
    </location>
</feature>
<name>A0A2U2HGZ3_9BURK</name>
<protein>
    <submittedName>
        <fullName evidence="9">Multidrug ABC transporter substrate-binding protein</fullName>
    </submittedName>
</protein>
<evidence type="ECO:0000256" key="5">
    <source>
        <dbReference type="ARBA" id="ARBA00022989"/>
    </source>
</evidence>
<dbReference type="InterPro" id="IPR051447">
    <property type="entry name" value="Lipoprotein-release_system"/>
</dbReference>
<feature type="transmembrane region" description="Helical" evidence="7">
    <location>
        <begin position="485"/>
        <end position="509"/>
    </location>
</feature>
<feature type="domain" description="ABC3 transporter permease C-terminal" evidence="8">
    <location>
        <begin position="722"/>
        <end position="834"/>
    </location>
</feature>
<keyword evidence="3" id="KW-1003">Cell membrane</keyword>
<dbReference type="OrthoDB" id="5291724at2"/>
<dbReference type="AlphaFoldDB" id="A0A2U2HGZ3"/>
<comment type="similarity">
    <text evidence="2">Belongs to the ABC-4 integral membrane protein family. LolC/E subfamily.</text>
</comment>
<dbReference type="Pfam" id="PF02687">
    <property type="entry name" value="FtsX"/>
    <property type="match status" value="2"/>
</dbReference>
<proteinExistence type="inferred from homology"/>
<keyword evidence="10" id="KW-1185">Reference proteome</keyword>
<accession>A0A2U2HGZ3</accession>
<comment type="subcellular location">
    <subcellularLocation>
        <location evidence="1">Cell membrane</location>
        <topology evidence="1">Multi-pass membrane protein</topology>
    </subcellularLocation>
</comment>
<dbReference type="RefSeq" id="WP_106758952.1">
    <property type="nucleotide sequence ID" value="NZ_PXWF02000263.1"/>
</dbReference>
<feature type="transmembrane region" description="Helical" evidence="7">
    <location>
        <begin position="811"/>
        <end position="835"/>
    </location>
</feature>
<evidence type="ECO:0000259" key="8">
    <source>
        <dbReference type="Pfam" id="PF02687"/>
    </source>
</evidence>
<sequence>MSGLTVLSRWLLLGEWRAHPVRALLAVAAIAVGVALGFAIHLINAAAFNEFSSAVKSLSGQADIQVAGREPFFDEAIYPRLARRDGVAVASPVLELNASIPGKGGALKIIGIDAFRAPQISPDLMGVPAADKMFDVLADDAVFLSAGASAWLAPSGAIVVRAGTSDFPLRVAGPIMQARAGQRLGVMDIGAAQWRFGLTGKLSRIDLKLQTGINREAFERALARELERDFPGRFQVGQPNDENQNSRNNNMSRAYRVNLTVLALVALFTGAFLVFSTQALSVMRRRSQFALLRVLGVERGQLLRQVLVEGSSLGVIGALIGVAGGYALAATALHFFGGDLGAGLFSGVRPEVQFTPVAALVYFGLGLGVALLGCLAPAYEASRAAPAVALKSGNDEVALARLARIWPSLVCLLLAAALSQAPAIAGLPLLGYLSIGLMLVGAIGLMPRMASAVFTVLNRVSLRRKAQSPVLALTLARLANASGQAAIALGGVLSSFSLMVAMAIMVLSFRSTVDEWLGQILPADLYVQMKSGGDTAAFGPAEQAAMAAAPGVARAEFLRTLSLSLQADRPNITLMAREFDMADPGKSVDLVGAAAAAPPGAMPALVSEAMLDLYGVKVGGRISVPLNGLAREFFIVGAWRDYANQSGSVSIHLSNYRALTGDLNASNVALWLAPQTSAGELTGRLRKLPFGSALAFAEPGQIRAMSLKIFDRSFAVTYLLEAIAIAIGLSGVAATFSAQTLARAKEFGMLRHVGVTKGQILGILALEGGALTALGIACGFGLGFVISLVLVHVVNPQSFHLTMQMHIPWGMLAGVAAALLTASVITALASGRYALSGGPIRAVREDW</sequence>
<dbReference type="GO" id="GO:0098797">
    <property type="term" value="C:plasma membrane protein complex"/>
    <property type="evidence" value="ECO:0007669"/>
    <property type="project" value="TreeGrafter"/>
</dbReference>
<dbReference type="PANTHER" id="PTHR30489">
    <property type="entry name" value="LIPOPROTEIN-RELEASING SYSTEM TRANSMEMBRANE PROTEIN LOLE"/>
    <property type="match status" value="1"/>
</dbReference>
<feature type="transmembrane region" description="Helical" evidence="7">
    <location>
        <begin position="430"/>
        <end position="457"/>
    </location>
</feature>
<gene>
    <name evidence="9" type="ORF">C7C56_019050</name>
</gene>
<dbReference type="GO" id="GO:0044874">
    <property type="term" value="P:lipoprotein localization to outer membrane"/>
    <property type="evidence" value="ECO:0007669"/>
    <property type="project" value="TreeGrafter"/>
</dbReference>
<evidence type="ECO:0000256" key="6">
    <source>
        <dbReference type="ARBA" id="ARBA00023136"/>
    </source>
</evidence>
<feature type="transmembrane region" description="Helical" evidence="7">
    <location>
        <begin position="763"/>
        <end position="791"/>
    </location>
</feature>
<dbReference type="InterPro" id="IPR003838">
    <property type="entry name" value="ABC3_permease_C"/>
</dbReference>
<reference evidence="9 10" key="1">
    <citation type="submission" date="2018-04" db="EMBL/GenBank/DDBJ databases">
        <title>Massilia violaceinigra sp. nov., a novel purple-pigmented bacterium isolated from Tianshan glacier, Xinjiang, China.</title>
        <authorList>
            <person name="Wang H."/>
        </authorList>
    </citation>
    <scope>NUCLEOTIDE SEQUENCE [LARGE SCALE GENOMIC DNA]</scope>
    <source>
        <strain evidence="9 10">B448-2</strain>
    </source>
</reference>
<feature type="transmembrane region" description="Helical" evidence="7">
    <location>
        <begin position="255"/>
        <end position="276"/>
    </location>
</feature>
<feature type="transmembrane region" description="Helical" evidence="7">
    <location>
        <begin position="357"/>
        <end position="379"/>
    </location>
</feature>
<feature type="transmembrane region" description="Helical" evidence="7">
    <location>
        <begin position="718"/>
        <end position="742"/>
    </location>
</feature>
<keyword evidence="5 7" id="KW-1133">Transmembrane helix</keyword>
<keyword evidence="4 7" id="KW-0812">Transmembrane</keyword>
<evidence type="ECO:0000256" key="2">
    <source>
        <dbReference type="ARBA" id="ARBA00005236"/>
    </source>
</evidence>
<evidence type="ECO:0000256" key="4">
    <source>
        <dbReference type="ARBA" id="ARBA00022692"/>
    </source>
</evidence>
<dbReference type="EMBL" id="PXWF02000263">
    <property type="protein sequence ID" value="PWF44695.1"/>
    <property type="molecule type" value="Genomic_DNA"/>
</dbReference>
<feature type="transmembrane region" description="Helical" evidence="7">
    <location>
        <begin position="399"/>
        <end position="418"/>
    </location>
</feature>
<keyword evidence="6 7" id="KW-0472">Membrane</keyword>
<dbReference type="PANTHER" id="PTHR30489:SF0">
    <property type="entry name" value="LIPOPROTEIN-RELEASING SYSTEM TRANSMEMBRANE PROTEIN LOLE"/>
    <property type="match status" value="1"/>
</dbReference>
<evidence type="ECO:0000313" key="10">
    <source>
        <dbReference type="Proteomes" id="UP000241421"/>
    </source>
</evidence>
<organism evidence="9 10">
    <name type="scientific">Massilia glaciei</name>
    <dbReference type="NCBI Taxonomy" id="1524097"/>
    <lineage>
        <taxon>Bacteria</taxon>
        <taxon>Pseudomonadati</taxon>
        <taxon>Pseudomonadota</taxon>
        <taxon>Betaproteobacteria</taxon>
        <taxon>Burkholderiales</taxon>
        <taxon>Oxalobacteraceae</taxon>
        <taxon>Telluria group</taxon>
        <taxon>Massilia</taxon>
    </lineage>
</organism>
<evidence type="ECO:0000256" key="3">
    <source>
        <dbReference type="ARBA" id="ARBA00022475"/>
    </source>
</evidence>
<feature type="domain" description="ABC3 transporter permease C-terminal" evidence="8">
    <location>
        <begin position="261"/>
        <end position="385"/>
    </location>
</feature>
<feature type="transmembrane region" description="Helical" evidence="7">
    <location>
        <begin position="21"/>
        <end position="43"/>
    </location>
</feature>
<dbReference type="Proteomes" id="UP000241421">
    <property type="component" value="Unassembled WGS sequence"/>
</dbReference>
<evidence type="ECO:0000256" key="1">
    <source>
        <dbReference type="ARBA" id="ARBA00004651"/>
    </source>
</evidence>
<evidence type="ECO:0000256" key="7">
    <source>
        <dbReference type="SAM" id="Phobius"/>
    </source>
</evidence>
<evidence type="ECO:0000313" key="9">
    <source>
        <dbReference type="EMBL" id="PWF44695.1"/>
    </source>
</evidence>
<comment type="caution">
    <text evidence="9">The sequence shown here is derived from an EMBL/GenBank/DDBJ whole genome shotgun (WGS) entry which is preliminary data.</text>
</comment>